<dbReference type="PANTHER" id="PTHR30251">
    <property type="entry name" value="PILUS ASSEMBLY CHAPERONE"/>
    <property type="match status" value="1"/>
</dbReference>
<dbReference type="PANTHER" id="PTHR30251:SF11">
    <property type="entry name" value="CHAPERONE PROTEIN FIMC-RELATED"/>
    <property type="match status" value="1"/>
</dbReference>
<dbReference type="Gene3D" id="2.60.40.10">
    <property type="entry name" value="Immunoglobulins"/>
    <property type="match status" value="2"/>
</dbReference>
<dbReference type="GO" id="GO:0030288">
    <property type="term" value="C:outer membrane-bounded periplasmic space"/>
    <property type="evidence" value="ECO:0007669"/>
    <property type="project" value="InterPro"/>
</dbReference>
<comment type="caution">
    <text evidence="10">The sequence shown here is derived from an EMBL/GenBank/DDBJ whole genome shotgun (WGS) entry which is preliminary data.</text>
</comment>
<dbReference type="FunFam" id="2.60.40.10:FF:000458">
    <property type="entry name" value="Molecular chaperone FimC"/>
    <property type="match status" value="1"/>
</dbReference>
<dbReference type="Pfam" id="PF02753">
    <property type="entry name" value="PapD_C"/>
    <property type="match status" value="1"/>
</dbReference>
<evidence type="ECO:0000256" key="7">
    <source>
        <dbReference type="RuleBase" id="RU003918"/>
    </source>
</evidence>
<dbReference type="Pfam" id="PF00345">
    <property type="entry name" value="PapD_N"/>
    <property type="match status" value="1"/>
</dbReference>
<dbReference type="InterPro" id="IPR008962">
    <property type="entry name" value="PapD-like_sf"/>
</dbReference>
<dbReference type="InterPro" id="IPR018046">
    <property type="entry name" value="Pili_assmbl_chaperone_CS"/>
</dbReference>
<dbReference type="InterPro" id="IPR050643">
    <property type="entry name" value="Periplasmic_pilus_chap"/>
</dbReference>
<evidence type="ECO:0000256" key="3">
    <source>
        <dbReference type="ARBA" id="ARBA00022558"/>
    </source>
</evidence>
<name>A0A433ZV91_MORMO</name>
<proteinExistence type="inferred from homology"/>
<evidence type="ECO:0000259" key="8">
    <source>
        <dbReference type="Pfam" id="PF00345"/>
    </source>
</evidence>
<evidence type="ECO:0000259" key="9">
    <source>
        <dbReference type="Pfam" id="PF02753"/>
    </source>
</evidence>
<evidence type="ECO:0000313" key="10">
    <source>
        <dbReference type="EMBL" id="RUT66050.1"/>
    </source>
</evidence>
<evidence type="ECO:0000256" key="5">
    <source>
        <dbReference type="ARBA" id="ARBA00022764"/>
    </source>
</evidence>
<keyword evidence="6 7" id="KW-0143">Chaperone</keyword>
<dbReference type="SUPFAM" id="SSF49584">
    <property type="entry name" value="Periplasmic chaperone C-domain"/>
    <property type="match status" value="1"/>
</dbReference>
<feature type="domain" description="Pili assembly chaperone N-terminal" evidence="8">
    <location>
        <begin position="31"/>
        <end position="149"/>
    </location>
</feature>
<sequence length="232" mass="25999">MISDYFKNSALILFFTLISGFSYSASNQNSGIALGATRIIYPQDAKQTSLSVINHSPKERFLINSWVDNENGKEKDFVITPPLFVMEPASENILRIVNLAQDLPKDRESIFWLNVKAIPSVDKESLEGKNVLQLAILSRIKLFVRPANLPIQTEDAAEKITITQKNGAITIDNPTPYYTTFVNIILDGRPLENVMVAPFSAHQIAGKNGRKLTYQTINDYGGLRKQREVNLN</sequence>
<dbReference type="InterPro" id="IPR016147">
    <property type="entry name" value="Pili_assmbl_chaperone_N"/>
</dbReference>
<protein>
    <submittedName>
        <fullName evidence="10">Molecular chaperone</fullName>
    </submittedName>
</protein>
<keyword evidence="3" id="KW-1029">Fimbrium biogenesis</keyword>
<keyword evidence="5" id="KW-0574">Periplasm</keyword>
<comment type="subcellular location">
    <subcellularLocation>
        <location evidence="1 7">Periplasm</location>
    </subcellularLocation>
</comment>
<evidence type="ECO:0000313" key="11">
    <source>
        <dbReference type="Proteomes" id="UP000286908"/>
    </source>
</evidence>
<dbReference type="InterPro" id="IPR036316">
    <property type="entry name" value="Pili_assmbl_chap_C_dom_sf"/>
</dbReference>
<comment type="similarity">
    <text evidence="2 7">Belongs to the periplasmic pilus chaperone family.</text>
</comment>
<dbReference type="Proteomes" id="UP000286908">
    <property type="component" value="Unassembled WGS sequence"/>
</dbReference>
<dbReference type="PRINTS" id="PR00969">
    <property type="entry name" value="CHAPERONPILI"/>
</dbReference>
<dbReference type="InterPro" id="IPR013783">
    <property type="entry name" value="Ig-like_fold"/>
</dbReference>
<gene>
    <name evidence="10" type="ORF">CKG00_06290</name>
</gene>
<organism evidence="10 11">
    <name type="scientific">Morganella morganii</name>
    <name type="common">Proteus morganii</name>
    <dbReference type="NCBI Taxonomy" id="582"/>
    <lineage>
        <taxon>Bacteria</taxon>
        <taxon>Pseudomonadati</taxon>
        <taxon>Pseudomonadota</taxon>
        <taxon>Gammaproteobacteria</taxon>
        <taxon>Enterobacterales</taxon>
        <taxon>Morganellaceae</taxon>
        <taxon>Morganella</taxon>
    </lineage>
</organism>
<reference evidence="10 11" key="1">
    <citation type="submission" date="2017-08" db="EMBL/GenBank/DDBJ databases">
        <title>Draft genome sequence of pheromone producing symbiont Morganella morganii, of the female New Zealand grass grub Costelytra giveni.</title>
        <authorList>
            <person name="Laugraud A."/>
            <person name="Young S.D."/>
            <person name="Hurst M.H."/>
        </authorList>
    </citation>
    <scope>NUCLEOTIDE SEQUENCE [LARGE SCALE GENOMIC DNA]</scope>
    <source>
        <strain evidence="10 11">MMsCG</strain>
    </source>
</reference>
<evidence type="ECO:0000256" key="4">
    <source>
        <dbReference type="ARBA" id="ARBA00022729"/>
    </source>
</evidence>
<accession>A0A433ZV91</accession>
<evidence type="ECO:0000256" key="1">
    <source>
        <dbReference type="ARBA" id="ARBA00004418"/>
    </source>
</evidence>
<dbReference type="EMBL" id="NRQY01000001">
    <property type="protein sequence ID" value="RUT66050.1"/>
    <property type="molecule type" value="Genomic_DNA"/>
</dbReference>
<dbReference type="InterPro" id="IPR001829">
    <property type="entry name" value="Pili_assmbl_chaperone_bac"/>
</dbReference>
<dbReference type="GO" id="GO:0071555">
    <property type="term" value="P:cell wall organization"/>
    <property type="evidence" value="ECO:0007669"/>
    <property type="project" value="InterPro"/>
</dbReference>
<dbReference type="InterPro" id="IPR016148">
    <property type="entry name" value="Pili_assmbl_chaperone_C"/>
</dbReference>
<feature type="domain" description="Pili assembly chaperone C-terminal" evidence="9">
    <location>
        <begin position="171"/>
        <end position="224"/>
    </location>
</feature>
<dbReference type="PROSITE" id="PS00635">
    <property type="entry name" value="PILI_CHAPERONE"/>
    <property type="match status" value="1"/>
</dbReference>
<dbReference type="OrthoDB" id="9131059at2"/>
<dbReference type="AlphaFoldDB" id="A0A433ZV91"/>
<evidence type="ECO:0000256" key="2">
    <source>
        <dbReference type="ARBA" id="ARBA00007399"/>
    </source>
</evidence>
<evidence type="ECO:0000256" key="6">
    <source>
        <dbReference type="ARBA" id="ARBA00023186"/>
    </source>
</evidence>
<dbReference type="SUPFAM" id="SSF49354">
    <property type="entry name" value="PapD-like"/>
    <property type="match status" value="1"/>
</dbReference>
<keyword evidence="4" id="KW-0732">Signal</keyword>